<reference evidence="1" key="1">
    <citation type="journal article" date="2021" name="New Phytol.">
        <title>Evolutionary innovations through gain and loss of genes in the ectomycorrhizal Boletales.</title>
        <authorList>
            <person name="Wu G."/>
            <person name="Miyauchi S."/>
            <person name="Morin E."/>
            <person name="Kuo A."/>
            <person name="Drula E."/>
            <person name="Varga T."/>
            <person name="Kohler A."/>
            <person name="Feng B."/>
            <person name="Cao Y."/>
            <person name="Lipzen A."/>
            <person name="Daum C."/>
            <person name="Hundley H."/>
            <person name="Pangilinan J."/>
            <person name="Johnson J."/>
            <person name="Barry K."/>
            <person name="LaButti K."/>
            <person name="Ng V."/>
            <person name="Ahrendt S."/>
            <person name="Min B."/>
            <person name="Choi I.G."/>
            <person name="Park H."/>
            <person name="Plett J.M."/>
            <person name="Magnuson J."/>
            <person name="Spatafora J.W."/>
            <person name="Nagy L.G."/>
            <person name="Henrissat B."/>
            <person name="Grigoriev I.V."/>
            <person name="Yang Z.L."/>
            <person name="Xu J."/>
            <person name="Martin F.M."/>
        </authorList>
    </citation>
    <scope>NUCLEOTIDE SEQUENCE</scope>
    <source>
        <strain evidence="1">KUC20120723A-06</strain>
    </source>
</reference>
<organism evidence="1 2">
    <name type="scientific">Leucogyrophana mollusca</name>
    <dbReference type="NCBI Taxonomy" id="85980"/>
    <lineage>
        <taxon>Eukaryota</taxon>
        <taxon>Fungi</taxon>
        <taxon>Dikarya</taxon>
        <taxon>Basidiomycota</taxon>
        <taxon>Agaricomycotina</taxon>
        <taxon>Agaricomycetes</taxon>
        <taxon>Agaricomycetidae</taxon>
        <taxon>Boletales</taxon>
        <taxon>Boletales incertae sedis</taxon>
        <taxon>Leucogyrophana</taxon>
    </lineage>
</organism>
<sequence length="1167" mass="122155">MAFDDEHADILGGPILQSPSRGYFQQWSEFSLFFKGSLLVGLGLLVWLLSIRAREELQKWRELGYRKAMRRKYGIPDADCRPFAVAYAAATRARAEREAQERSKHQQDTDQPPAPGPRNALRDTQELRRRFAGAAAVAVPDRRSPVKRAPSGYDQKRADIDPLNFADRYNSSPRVDIVEPVQYSPPRTKASLGRSSRKNLFLNGNLPLEDTKKRSWDEASDPEPEPTKKSRVDGGELTDGDENAGRNNQSSGQARPSRGSKREFVSEDDEDLDDEGELHTIPRGKKRDRAEAGSTFGGDDEDDAAESEKASRRRKRRTVPKRKSEAHSRSKKRDREAGSPDSDGEGGGGSDGSPRKGRSSRKKRDKKAMSEESHSDVSMDGSHVSKDPLCKGRKIGEEWEAGGVQYKVGSNGEHLRLTLVKKARNKYPMPKDSQHPDRSANMEIYVETWMTEEQYKAAEERQELVWQDTPRPSAEPQTPSDVPDSPTKTGKTLLWDLTKDSPAPNRRFRQSIATSAGLRINPFQQSQAAPSGRRVASSNIGSPAVFANTAGSPTRRVFSKWEKQDLEAEAMARMRAKMQEQKKAGSPLGKTSELAASATAPELGAKPPTVPIITLTPPSAPSSSLSFQKQESKPTQPSETKATPASFSFGPAPITADTSKVSAQTKEAETITSVPAFSLPPAVNKTSTSFSLGTSQPASAPSQPAVSSAPTSFSFAQPPKQPNTASAPASSAPAVPNFFAIKPSTGASTASFGGPNTEQKQQSNAQFSSTTNTISVPTQSTESVKPPAFSFAKPSVPASGISAAQQPSKMASFNNPSSTSGPSPSAPAAETTTAPPKFDFGIKPKPASSAPKSTASTSAETTKSVSPAPTEGQSSGSIAPPKFSFGQPSTGSAFGSSGASSAGLPPKPADEAPKFSFGQPPAASPFTPSSNPGAPPSAPKPLFGFGSAPGGSAFGATSGGDALKKAATGENAPKPATSAPTFGGSGFGASGSIFGKSSAPAGGDTSSTSTINPGPSGVFGASTASSNPFSTTPAGSPAQTNSFSFGGVSKPLEGPKPPAVGDSSGTTKPLFSFGKKAETSAFSGFGASPAPAGSSEAKPASSPFSFGASSSSPFGQPSTIPNPTANSSTQPQSPFGKPSQPTPSTFGFTGSGFSFGQAASQNQKQQQ</sequence>
<gene>
    <name evidence="1" type="ORF">BV22DRAFT_330112</name>
</gene>
<evidence type="ECO:0000313" key="2">
    <source>
        <dbReference type="Proteomes" id="UP000790709"/>
    </source>
</evidence>
<evidence type="ECO:0000313" key="1">
    <source>
        <dbReference type="EMBL" id="KAH7926780.1"/>
    </source>
</evidence>
<name>A0ACB8BNQ5_9AGAM</name>
<keyword evidence="2" id="KW-1185">Reference proteome</keyword>
<comment type="caution">
    <text evidence="1">The sequence shown here is derived from an EMBL/GenBank/DDBJ whole genome shotgun (WGS) entry which is preliminary data.</text>
</comment>
<dbReference type="Proteomes" id="UP000790709">
    <property type="component" value="Unassembled WGS sequence"/>
</dbReference>
<protein>
    <submittedName>
        <fullName evidence="1">Uncharacterized protein</fullName>
    </submittedName>
</protein>
<accession>A0ACB8BNQ5</accession>
<dbReference type="EMBL" id="MU266377">
    <property type="protein sequence ID" value="KAH7926780.1"/>
    <property type="molecule type" value="Genomic_DNA"/>
</dbReference>
<proteinExistence type="predicted"/>